<dbReference type="EMBL" id="LXYT01000001">
    <property type="protein sequence ID" value="OLY43851.1"/>
    <property type="molecule type" value="Genomic_DNA"/>
</dbReference>
<accession>A0A1R0FA32</accession>
<dbReference type="RefSeq" id="WP_075869016.1">
    <property type="nucleotide sequence ID" value="NZ_LXYT01000001.1"/>
</dbReference>
<evidence type="ECO:0000313" key="1">
    <source>
        <dbReference type="EMBL" id="OLY43851.1"/>
    </source>
</evidence>
<gene>
    <name evidence="1" type="ORF">PEB0149_012910</name>
</gene>
<comment type="caution">
    <text evidence="1">The sequence shown here is derived from an EMBL/GenBank/DDBJ whole genome shotgun (WGS) entry which is preliminary data.</text>
</comment>
<protein>
    <submittedName>
        <fullName evidence="1">Uncharacterized protein</fullName>
    </submittedName>
</protein>
<sequence>MQEVEIIRLKARSKAGKLRLKRGRGRPRIEGIMREPNGRRSRAKKPREAIDRLAILMRAKHTGLSEKQAKDPRASTYIGRLFLAGPECSGISEDQYNAALKFIEVDNNYKKALLSPAAYYDDFNSTPNPELYEAFCKRAKKQYLAAREAIQEAQFDNRIDNLYAALQYIVLEDLELPHLVGATRLVLNALNRHFFLANKGH</sequence>
<dbReference type="OrthoDB" id="7925147at2"/>
<organism evidence="1 2">
    <name type="scientific">Bartonella apis</name>
    <dbReference type="NCBI Taxonomy" id="1686310"/>
    <lineage>
        <taxon>Bacteria</taxon>
        <taxon>Pseudomonadati</taxon>
        <taxon>Pseudomonadota</taxon>
        <taxon>Alphaproteobacteria</taxon>
        <taxon>Hyphomicrobiales</taxon>
        <taxon>Bartonellaceae</taxon>
        <taxon>Bartonella</taxon>
    </lineage>
</organism>
<evidence type="ECO:0000313" key="2">
    <source>
        <dbReference type="Proteomes" id="UP000187344"/>
    </source>
</evidence>
<keyword evidence="2" id="KW-1185">Reference proteome</keyword>
<dbReference type="AlphaFoldDB" id="A0A1R0FA32"/>
<name>A0A1R0FA32_9HYPH</name>
<dbReference type="Proteomes" id="UP000187344">
    <property type="component" value="Unassembled WGS sequence"/>
</dbReference>
<proteinExistence type="predicted"/>
<reference evidence="1 2" key="1">
    <citation type="submission" date="2016-12" db="EMBL/GenBank/DDBJ databases">
        <title>Comparative genomics of Bartonella apis.</title>
        <authorList>
            <person name="Engel P."/>
        </authorList>
    </citation>
    <scope>NUCLEOTIDE SEQUENCE [LARGE SCALE GENOMIC DNA]</scope>
    <source>
        <strain evidence="1 2">PEB0149</strain>
    </source>
</reference>